<evidence type="ECO:0000313" key="3">
    <source>
        <dbReference type="Proteomes" id="UP000494106"/>
    </source>
</evidence>
<dbReference type="Proteomes" id="UP000494106">
    <property type="component" value="Unassembled WGS sequence"/>
</dbReference>
<gene>
    <name evidence="1" type="ORF">APLA_LOCUS8079</name>
    <name evidence="2" type="ORF">APLA_LOCUS9099</name>
</gene>
<proteinExistence type="predicted"/>
<evidence type="ECO:0000313" key="2">
    <source>
        <dbReference type="EMBL" id="CAB3240531.1"/>
    </source>
</evidence>
<keyword evidence="3" id="KW-1185">Reference proteome</keyword>
<sequence length="276" mass="31596">MALITKSMSTTVIATMQLQCLNRPLFSLINLFNKPSHLDFNCSTRDVYDCDIEKKMISFEYDQLPCPLAHHPKYAADLPSDNIRMGFPTVPMVPSGIFRWTKQKVLGNNASKDAIYKNPEYFSYHQMSYYDMQLHMRKMMRPKKLVALKSLAIGVFMGPNDCDEPLCFISSCCGDDKKPPPLLGCDNPSDPTMYDTRKYGHQLPNDDVVPLFEVLRDIPSGVFRCTEGEILGLGAGKGCFYQNPEYFSFHHMSFFDFHLYLKNVRQSQPDSKRKPP</sequence>
<dbReference type="GO" id="GO:0005739">
    <property type="term" value="C:mitochondrion"/>
    <property type="evidence" value="ECO:0007669"/>
    <property type="project" value="InterPro"/>
</dbReference>
<organism evidence="1 3">
    <name type="scientific">Arctia plantaginis</name>
    <name type="common">Wood tiger moth</name>
    <name type="synonym">Phalaena plantaginis</name>
    <dbReference type="NCBI Taxonomy" id="874455"/>
    <lineage>
        <taxon>Eukaryota</taxon>
        <taxon>Metazoa</taxon>
        <taxon>Ecdysozoa</taxon>
        <taxon>Arthropoda</taxon>
        <taxon>Hexapoda</taxon>
        <taxon>Insecta</taxon>
        <taxon>Pterygota</taxon>
        <taxon>Neoptera</taxon>
        <taxon>Endopterygota</taxon>
        <taxon>Lepidoptera</taxon>
        <taxon>Glossata</taxon>
        <taxon>Ditrysia</taxon>
        <taxon>Noctuoidea</taxon>
        <taxon>Erebidae</taxon>
        <taxon>Arctiinae</taxon>
        <taxon>Arctia</taxon>
    </lineage>
</organism>
<comment type="caution">
    <text evidence="1">The sequence shown here is derived from an EMBL/GenBank/DDBJ whole genome shotgun (WGS) entry which is preliminary data.</text>
</comment>
<dbReference type="GO" id="GO:0045271">
    <property type="term" value="C:respiratory chain complex I"/>
    <property type="evidence" value="ECO:0007669"/>
    <property type="project" value="InterPro"/>
</dbReference>
<dbReference type="EMBL" id="CADEBD010000309">
    <property type="protein sequence ID" value="CAB3240531.1"/>
    <property type="molecule type" value="Genomic_DNA"/>
</dbReference>
<protein>
    <recommendedName>
        <fullName evidence="5">NADH dehydrogenase [ubiquinone] flavoprotein 3, mitochondrial</fullName>
    </recommendedName>
</protein>
<evidence type="ECO:0000313" key="1">
    <source>
        <dbReference type="EMBL" id="CAB3239892.1"/>
    </source>
</evidence>
<dbReference type="AlphaFoldDB" id="A0A8S1A5W1"/>
<name>A0A8S1A5W1_ARCPL</name>
<dbReference type="Proteomes" id="UP000494256">
    <property type="component" value="Unassembled WGS sequence"/>
</dbReference>
<dbReference type="OrthoDB" id="6161911at2759"/>
<reference evidence="3 4" key="1">
    <citation type="submission" date="2020-04" db="EMBL/GenBank/DDBJ databases">
        <authorList>
            <person name="Wallbank WR R."/>
            <person name="Pardo Diaz C."/>
            <person name="Kozak K."/>
            <person name="Martin S."/>
            <person name="Jiggins C."/>
            <person name="Moest M."/>
            <person name="Warren A I."/>
            <person name="Byers J.R.P. K."/>
            <person name="Montejo-Kovacevich G."/>
            <person name="Yen C E."/>
        </authorList>
    </citation>
    <scope>NUCLEOTIDE SEQUENCE [LARGE SCALE GENOMIC DNA]</scope>
</reference>
<dbReference type="EMBL" id="CADEBC010000503">
    <property type="protein sequence ID" value="CAB3239892.1"/>
    <property type="molecule type" value="Genomic_DNA"/>
</dbReference>
<dbReference type="InterPro" id="IPR026193">
    <property type="entry name" value="NDUFV3"/>
</dbReference>
<evidence type="ECO:0000313" key="4">
    <source>
        <dbReference type="Proteomes" id="UP000494256"/>
    </source>
</evidence>
<dbReference type="Pfam" id="PF15880">
    <property type="entry name" value="NDUFV3"/>
    <property type="match status" value="2"/>
</dbReference>
<evidence type="ECO:0008006" key="5">
    <source>
        <dbReference type="Google" id="ProtNLM"/>
    </source>
</evidence>
<accession>A0A8S1A5W1</accession>